<protein>
    <submittedName>
        <fullName evidence="1">Uncharacterized protein</fullName>
    </submittedName>
</protein>
<dbReference type="Proteomes" id="UP000094313">
    <property type="component" value="Chromosome"/>
</dbReference>
<accession>A0A1D7QPE9</accession>
<name>A0A1D7QPE9_9SPHI</name>
<gene>
    <name evidence="1" type="ORF">BFS30_26845</name>
</gene>
<organism evidence="1 2">
    <name type="scientific">Pedobacter steynii</name>
    <dbReference type="NCBI Taxonomy" id="430522"/>
    <lineage>
        <taxon>Bacteria</taxon>
        <taxon>Pseudomonadati</taxon>
        <taxon>Bacteroidota</taxon>
        <taxon>Sphingobacteriia</taxon>
        <taxon>Sphingobacteriales</taxon>
        <taxon>Sphingobacteriaceae</taxon>
        <taxon>Pedobacter</taxon>
    </lineage>
</organism>
<evidence type="ECO:0000313" key="2">
    <source>
        <dbReference type="Proteomes" id="UP000094313"/>
    </source>
</evidence>
<keyword evidence="2" id="KW-1185">Reference proteome</keyword>
<reference evidence="1 2" key="1">
    <citation type="submission" date="2016-08" db="EMBL/GenBank/DDBJ databases">
        <authorList>
            <person name="Seilhamer J.J."/>
        </authorList>
    </citation>
    <scope>NUCLEOTIDE SEQUENCE [LARGE SCALE GENOMIC DNA]</scope>
    <source>
        <strain evidence="1 2">DX4</strain>
    </source>
</reference>
<evidence type="ECO:0000313" key="1">
    <source>
        <dbReference type="EMBL" id="AOM80461.1"/>
    </source>
</evidence>
<dbReference type="AlphaFoldDB" id="A0A1D7QPE9"/>
<proteinExistence type="predicted"/>
<sequence length="230" mass="25647">MFILERIIILRNLIVYTLHTKKASVRLNFRTSMNGKKKKTSISIVEKKAVLAAVFVLGFFSSCVSLKTPKRADLVPLQAPMTMGKYPVNVSRTIETGSYKGKIISTVVWYYFKNSKDIDSLEIAQATHIELKLSDKKHLTAILYKGNAPLKTGVLKGHLKKGYFRARHDLSLRGVPPFFWSVSSAKMQFGIGKKGQLYIDSANETNGSILIMVAGTPGFTQSLTIPVYEK</sequence>
<dbReference type="EMBL" id="CP017141">
    <property type="protein sequence ID" value="AOM80461.1"/>
    <property type="molecule type" value="Genomic_DNA"/>
</dbReference>
<dbReference type="KEGG" id="psty:BFS30_26845"/>